<name>A0A7T9DJV9_9ARCH</name>
<dbReference type="AlphaFoldDB" id="A0A7T9DJV9"/>
<accession>A0A7T9DJV9</accession>
<organism evidence="1">
    <name type="scientific">Candidatus Iainarchaeum sp</name>
    <dbReference type="NCBI Taxonomy" id="3101447"/>
    <lineage>
        <taxon>Archaea</taxon>
        <taxon>Candidatus Iainarchaeota</taxon>
        <taxon>Candidatus Iainarchaeia</taxon>
        <taxon>Candidatus Iainarchaeales</taxon>
        <taxon>Candidatus Iainarchaeaceae</taxon>
        <taxon>Candidatus Iainarchaeum</taxon>
    </lineage>
</organism>
<proteinExistence type="predicted"/>
<sequence>MPKRFSKHYKTFSDWKKGRKLTKYSKKIIENRAIFPKSTLKRLRTGISNFSTKKWNVLNSTQKVHRTNALNTLSEIRKGNSLLKTLKKYGYSLERIKEHLGKTIHFQNNKWISRSRDSIERSMVIYENGKRKAILVNDSKTASRIGEYYNSVKKFLQTGNEKELHKINTKIIDSNGNTHYLETNPKKILEIEEAKEEPEFTEIYSEEDSP</sequence>
<dbReference type="EMBL" id="CP064981">
    <property type="protein sequence ID" value="QQR92686.1"/>
    <property type="molecule type" value="Genomic_DNA"/>
</dbReference>
<evidence type="ECO:0000313" key="1">
    <source>
        <dbReference type="EMBL" id="QQR92686.1"/>
    </source>
</evidence>
<gene>
    <name evidence="1" type="ORF">IPJ89_00365</name>
</gene>
<dbReference type="Proteomes" id="UP000596004">
    <property type="component" value="Chromosome"/>
</dbReference>
<protein>
    <submittedName>
        <fullName evidence="1">Uncharacterized protein</fullName>
    </submittedName>
</protein>
<reference evidence="1" key="1">
    <citation type="submission" date="2020-11" db="EMBL/GenBank/DDBJ databases">
        <title>Connecting structure to function with the recovery of over 1000 high-quality activated sludge metagenome-assembled genomes encoding full-length rRNA genes using long-read sequencing.</title>
        <authorList>
            <person name="Singleton C.M."/>
            <person name="Petriglieri F."/>
            <person name="Kristensen J.M."/>
            <person name="Kirkegaard R.H."/>
            <person name="Michaelsen T.Y."/>
            <person name="Andersen M.H."/>
            <person name="Karst S.M."/>
            <person name="Dueholm M.S."/>
            <person name="Nielsen P.H."/>
            <person name="Albertsen M."/>
        </authorList>
    </citation>
    <scope>NUCLEOTIDE SEQUENCE</scope>
    <source>
        <strain evidence="1">Fred_18-Q3-R57-64_BAT3C.431</strain>
    </source>
</reference>